<evidence type="ECO:0000313" key="3">
    <source>
        <dbReference type="Proteomes" id="UP000305906"/>
    </source>
</evidence>
<evidence type="ECO:0000256" key="1">
    <source>
        <dbReference type="SAM" id="MobiDB-lite"/>
    </source>
</evidence>
<evidence type="ECO:0000313" key="2">
    <source>
        <dbReference type="EMBL" id="TLS45799.1"/>
    </source>
</evidence>
<accession>A0A5R9FT09</accession>
<gene>
    <name evidence="2" type="ORF">FE633_13670</name>
</gene>
<protein>
    <submittedName>
        <fullName evidence="2">Uncharacterized protein</fullName>
    </submittedName>
</protein>
<feature type="region of interest" description="Disordered" evidence="1">
    <location>
        <begin position="42"/>
        <end position="65"/>
    </location>
</feature>
<sequence length="65" mass="7018">MSSPPPPWRPEDFDERCETCGAPPGQLCHGWCDTGYTAADARADAERRDQAAATPPATPTSRSKE</sequence>
<proteinExistence type="predicted"/>
<reference evidence="2 3" key="1">
    <citation type="submission" date="2019-05" db="EMBL/GenBank/DDBJ databases">
        <title>Streptomyces sp. NEAU-C151, a novel actinomycete isolated from soil.</title>
        <authorList>
            <person name="Han L."/>
            <person name="Jiang H."/>
        </authorList>
    </citation>
    <scope>NUCLEOTIDE SEQUENCE [LARGE SCALE GENOMIC DNA]</scope>
    <source>
        <strain evidence="2 3">NEAU-C151</strain>
    </source>
</reference>
<dbReference type="Proteomes" id="UP000305906">
    <property type="component" value="Unassembled WGS sequence"/>
</dbReference>
<comment type="caution">
    <text evidence="2">The sequence shown here is derived from an EMBL/GenBank/DDBJ whole genome shotgun (WGS) entry which is preliminary data.</text>
</comment>
<dbReference type="AlphaFoldDB" id="A0A5R9FT09"/>
<name>A0A5R9FT09_9ACTN</name>
<dbReference type="RefSeq" id="WP_138045390.1">
    <property type="nucleotide sequence ID" value="NZ_VBZC01000012.1"/>
</dbReference>
<dbReference type="EMBL" id="VBZC01000012">
    <property type="protein sequence ID" value="TLS45799.1"/>
    <property type="molecule type" value="Genomic_DNA"/>
</dbReference>
<keyword evidence="3" id="KW-1185">Reference proteome</keyword>
<organism evidence="2 3">
    <name type="scientific">Streptomyces montanus</name>
    <dbReference type="NCBI Taxonomy" id="2580423"/>
    <lineage>
        <taxon>Bacteria</taxon>
        <taxon>Bacillati</taxon>
        <taxon>Actinomycetota</taxon>
        <taxon>Actinomycetes</taxon>
        <taxon>Kitasatosporales</taxon>
        <taxon>Streptomycetaceae</taxon>
        <taxon>Streptomyces</taxon>
    </lineage>
</organism>